<feature type="compositionally biased region" description="Basic and acidic residues" evidence="1">
    <location>
        <begin position="201"/>
        <end position="213"/>
    </location>
</feature>
<dbReference type="AlphaFoldDB" id="A0A212FJ24"/>
<sequence>MTKTTTQKIKGHPKNPKGLRKTPSVVKDTIPQKKTRSALPENARVRRAKLTKNDIKIMLANEVVRAQFPQKRTWTGNTSKMDVPKKTNTRTTNRRRVNKTDNVQHAKDCEVDCSKTAIDTKKGSKMLKRQENEIVGINTTCTTSKDESVQVKEETSIPNRLRSRRTANKSAQAKDNHKKQLQPQKKQTKSRAARRKLQMKHKPEETCENKLDDNISEPALKEKIDVIDMDKSSSKSSLILRSNSRSSELSWTKNISSSATTSCITVSPNDFFAIDNKVPLVRLISIDWAVKDPVNINQVNQGKSISDTDSDSATSGMNKGGLQGSDDDTNIDISLPSLNLSTSSSDTCSTNNSENTSEPVDKFGETLKKISSNLESLELEMVSWTDTADEDASHDSDLLNNEKIQSIFLTDEGDVLVTCREIKRVLLEPKEVTTNENLADTETAEGNDCEEKSDEVIETGEDINTKETNVLPCCTLAENDNANLSPADSDDEDTISLFAESITDLDTPKSNDSGAGDDLNVTEEYIPEPISKCPFKTPEVRYQPTVISNTTAAKPNLISNLNSPIQNTVSTSFCKDRKITYGNRAYGNQNRILNKEATCSGNVMSQPILISSIYKPIQGVKSVVFRGVCFFHLISSCKNNYCKFPHIFIEIDDIRKKLSVLSEDLFLEEYILVKSWPHLRRRYGQCFVDECINRDLSRMLVEMSIDFVIKANCSSTDDERLKTEVAEKVLLYLNDIELARFTDLLTYKVEYSGVLLYEFFLSTISKSQNFSRFKAVFIKLADFMSHLQRVFDQDAATLLLERISILPYDEGLALGMIKVIKKTDEIIFSSPLMRYFETQLRFSNLNLYNELIRLKNNALANSEKFERTNNKAHTEVSGQTQINSIKLNKIIGSPIATKILNNASQPMLMRTVDLNQLGLYLRLQAAKANMSVFDNISQRRFDQSVTTPRWLGSKYRLEQFPKAGPSKCQRTPASKYFQDYY</sequence>
<dbReference type="EMBL" id="AGBW02008320">
    <property type="protein sequence ID" value="OWR53734.1"/>
    <property type="molecule type" value="Genomic_DNA"/>
</dbReference>
<feature type="compositionally biased region" description="Low complexity" evidence="1">
    <location>
        <begin position="304"/>
        <end position="315"/>
    </location>
</feature>
<feature type="compositionally biased region" description="Basic residues" evidence="1">
    <location>
        <begin position="176"/>
        <end position="200"/>
    </location>
</feature>
<dbReference type="Proteomes" id="UP000007151">
    <property type="component" value="Unassembled WGS sequence"/>
</dbReference>
<feature type="compositionally biased region" description="Basic residues" evidence="1">
    <location>
        <begin position="9"/>
        <end position="20"/>
    </location>
</feature>
<accession>A0A212FJ24</accession>
<protein>
    <submittedName>
        <fullName evidence="2">Uncharacterized protein</fullName>
    </submittedName>
</protein>
<feature type="compositionally biased region" description="Low complexity" evidence="1">
    <location>
        <begin position="334"/>
        <end position="357"/>
    </location>
</feature>
<feature type="region of interest" description="Disordered" evidence="1">
    <location>
        <begin position="144"/>
        <end position="213"/>
    </location>
</feature>
<name>A0A212FJ24_DANPL</name>
<keyword evidence="3" id="KW-1185">Reference proteome</keyword>
<feature type="region of interest" description="Disordered" evidence="1">
    <location>
        <begin position="1"/>
        <end position="40"/>
    </location>
</feature>
<evidence type="ECO:0000256" key="1">
    <source>
        <dbReference type="SAM" id="MobiDB-lite"/>
    </source>
</evidence>
<dbReference type="KEGG" id="dpl:KGM_201790"/>
<proteinExistence type="predicted"/>
<dbReference type="OrthoDB" id="7492290at2759"/>
<evidence type="ECO:0000313" key="2">
    <source>
        <dbReference type="EMBL" id="OWR53734.1"/>
    </source>
</evidence>
<comment type="caution">
    <text evidence="2">The sequence shown here is derived from an EMBL/GenBank/DDBJ whole genome shotgun (WGS) entry which is preliminary data.</text>
</comment>
<feature type="region of interest" description="Disordered" evidence="1">
    <location>
        <begin position="300"/>
        <end position="364"/>
    </location>
</feature>
<reference evidence="2 3" key="1">
    <citation type="journal article" date="2011" name="Cell">
        <title>The monarch butterfly genome yields insights into long-distance migration.</title>
        <authorList>
            <person name="Zhan S."/>
            <person name="Merlin C."/>
            <person name="Boore J.L."/>
            <person name="Reppert S.M."/>
        </authorList>
    </citation>
    <scope>NUCLEOTIDE SEQUENCE [LARGE SCALE GENOMIC DNA]</scope>
    <source>
        <strain evidence="2">F-2</strain>
    </source>
</reference>
<gene>
    <name evidence="2" type="ORF">KGM_201790</name>
</gene>
<dbReference type="eggNOG" id="ENOG502TAMV">
    <property type="taxonomic scope" value="Eukaryota"/>
</dbReference>
<organism evidence="2 3">
    <name type="scientific">Danaus plexippus plexippus</name>
    <dbReference type="NCBI Taxonomy" id="278856"/>
    <lineage>
        <taxon>Eukaryota</taxon>
        <taxon>Metazoa</taxon>
        <taxon>Ecdysozoa</taxon>
        <taxon>Arthropoda</taxon>
        <taxon>Hexapoda</taxon>
        <taxon>Insecta</taxon>
        <taxon>Pterygota</taxon>
        <taxon>Neoptera</taxon>
        <taxon>Endopterygota</taxon>
        <taxon>Lepidoptera</taxon>
        <taxon>Glossata</taxon>
        <taxon>Ditrysia</taxon>
        <taxon>Papilionoidea</taxon>
        <taxon>Nymphalidae</taxon>
        <taxon>Danainae</taxon>
        <taxon>Danaini</taxon>
        <taxon>Danaina</taxon>
        <taxon>Danaus</taxon>
        <taxon>Danaus</taxon>
    </lineage>
</organism>
<evidence type="ECO:0000313" key="3">
    <source>
        <dbReference type="Proteomes" id="UP000007151"/>
    </source>
</evidence>
<feature type="region of interest" description="Disordered" evidence="1">
    <location>
        <begin position="74"/>
        <end position="93"/>
    </location>
</feature>
<feature type="compositionally biased region" description="Basic and acidic residues" evidence="1">
    <location>
        <begin position="144"/>
        <end position="155"/>
    </location>
</feature>